<dbReference type="Proteomes" id="UP000197138">
    <property type="component" value="Unassembled WGS sequence"/>
</dbReference>
<dbReference type="AlphaFoldDB" id="A0A218VTU2"/>
<organism evidence="2 3">
    <name type="scientific">Punica granatum</name>
    <name type="common">Pomegranate</name>
    <dbReference type="NCBI Taxonomy" id="22663"/>
    <lineage>
        <taxon>Eukaryota</taxon>
        <taxon>Viridiplantae</taxon>
        <taxon>Streptophyta</taxon>
        <taxon>Embryophyta</taxon>
        <taxon>Tracheophyta</taxon>
        <taxon>Spermatophyta</taxon>
        <taxon>Magnoliopsida</taxon>
        <taxon>eudicotyledons</taxon>
        <taxon>Gunneridae</taxon>
        <taxon>Pentapetalae</taxon>
        <taxon>rosids</taxon>
        <taxon>malvids</taxon>
        <taxon>Myrtales</taxon>
        <taxon>Lythraceae</taxon>
        <taxon>Punica</taxon>
    </lineage>
</organism>
<sequence>MNWLLGHRDLDWAGPLVNWAGPLLNEGRAAGLGLDWTAATSELRKSFEQAGRSSVSVDELPGTGSSS</sequence>
<evidence type="ECO:0000256" key="1">
    <source>
        <dbReference type="SAM" id="MobiDB-lite"/>
    </source>
</evidence>
<evidence type="ECO:0000313" key="3">
    <source>
        <dbReference type="Proteomes" id="UP000197138"/>
    </source>
</evidence>
<proteinExistence type="predicted"/>
<gene>
    <name evidence="2" type="ORF">CDL15_Pgr012018</name>
</gene>
<name>A0A218VTU2_PUNGR</name>
<accession>A0A218VTU2</accession>
<feature type="region of interest" description="Disordered" evidence="1">
    <location>
        <begin position="48"/>
        <end position="67"/>
    </location>
</feature>
<protein>
    <submittedName>
        <fullName evidence="2">Uncharacterized protein</fullName>
    </submittedName>
</protein>
<reference evidence="3" key="1">
    <citation type="journal article" date="2017" name="Plant J.">
        <title>The pomegranate (Punica granatum L.) genome and the genomics of punicalagin biosynthesis.</title>
        <authorList>
            <person name="Qin G."/>
            <person name="Xu C."/>
            <person name="Ming R."/>
            <person name="Tang H."/>
            <person name="Guyot R."/>
            <person name="Kramer E.M."/>
            <person name="Hu Y."/>
            <person name="Yi X."/>
            <person name="Qi Y."/>
            <person name="Xu X."/>
            <person name="Gao Z."/>
            <person name="Pan H."/>
            <person name="Jian J."/>
            <person name="Tian Y."/>
            <person name="Yue Z."/>
            <person name="Xu Y."/>
        </authorList>
    </citation>
    <scope>NUCLEOTIDE SEQUENCE [LARGE SCALE GENOMIC DNA]</scope>
    <source>
        <strain evidence="3">cv. Dabenzi</strain>
    </source>
</reference>
<comment type="caution">
    <text evidence="2">The sequence shown here is derived from an EMBL/GenBank/DDBJ whole genome shotgun (WGS) entry which is preliminary data.</text>
</comment>
<dbReference type="EMBL" id="MTKT01005822">
    <property type="protein sequence ID" value="OWM63977.1"/>
    <property type="molecule type" value="Genomic_DNA"/>
</dbReference>
<evidence type="ECO:0000313" key="2">
    <source>
        <dbReference type="EMBL" id="OWM63977.1"/>
    </source>
</evidence>